<protein>
    <submittedName>
        <fullName evidence="2">DUF2165 domain-containing protein</fullName>
    </submittedName>
</protein>
<dbReference type="Proteomes" id="UP000245865">
    <property type="component" value="Unassembled WGS sequence"/>
</dbReference>
<evidence type="ECO:0000313" key="2">
    <source>
        <dbReference type="EMBL" id="PWL17836.1"/>
    </source>
</evidence>
<keyword evidence="3" id="KW-1185">Reference proteome</keyword>
<feature type="transmembrane region" description="Helical" evidence="1">
    <location>
        <begin position="63"/>
        <end position="87"/>
    </location>
</feature>
<reference evidence="2 3" key="1">
    <citation type="submission" date="2018-05" db="EMBL/GenBank/DDBJ databases">
        <title>Comparative genomic sequence analysis between strain HN4 and CCM 8460T (Falsochrobactrum ovis) will provide more evidence to prove that HN4 is a new species of Falsochrobactrum.</title>
        <authorList>
            <person name="Lyu W."/>
            <person name="Sun L."/>
            <person name="Yao L."/>
        </authorList>
    </citation>
    <scope>NUCLEOTIDE SEQUENCE [LARGE SCALE GENOMIC DNA]</scope>
    <source>
        <strain evidence="2 3">HN4</strain>
    </source>
</reference>
<keyword evidence="1" id="KW-0472">Membrane</keyword>
<accession>A0A316J943</accession>
<comment type="caution">
    <text evidence="2">The sequence shown here is derived from an EMBL/GenBank/DDBJ whole genome shotgun (WGS) entry which is preliminary data.</text>
</comment>
<gene>
    <name evidence="2" type="ORF">DKP76_08710</name>
</gene>
<feature type="transmembrane region" description="Helical" evidence="1">
    <location>
        <begin position="108"/>
        <end position="129"/>
    </location>
</feature>
<proteinExistence type="predicted"/>
<dbReference type="InterPro" id="IPR018681">
    <property type="entry name" value="DUF2165_transmembrane"/>
</dbReference>
<evidence type="ECO:0000256" key="1">
    <source>
        <dbReference type="SAM" id="Phobius"/>
    </source>
</evidence>
<organism evidence="2 3">
    <name type="scientific">Falsochrobactrum shanghaiense</name>
    <dbReference type="NCBI Taxonomy" id="2201899"/>
    <lineage>
        <taxon>Bacteria</taxon>
        <taxon>Pseudomonadati</taxon>
        <taxon>Pseudomonadota</taxon>
        <taxon>Alphaproteobacteria</taxon>
        <taxon>Hyphomicrobiales</taxon>
        <taxon>Brucellaceae</taxon>
        <taxon>Falsochrobactrum</taxon>
    </lineage>
</organism>
<dbReference type="Pfam" id="PF09933">
    <property type="entry name" value="DUF2165"/>
    <property type="match status" value="1"/>
</dbReference>
<sequence>MNDIIVKRLACIIMALFPALWGLFSFLNNTADFSGTAQNAVAPLLSMHDTYGNPALTWRAITAGWAPYLGLGIITATETLAGILASIGILKMLLSFGSSYREFARGKAWAMLGALCAILVWGIGFMVVAGDWFMAWQAKENPLSTQLGALLYSLPCMMALVILMLHHEPAE</sequence>
<name>A0A316J943_9HYPH</name>
<keyword evidence="1" id="KW-1133">Transmembrane helix</keyword>
<dbReference type="EMBL" id="QGDB01000003">
    <property type="protein sequence ID" value="PWL17836.1"/>
    <property type="molecule type" value="Genomic_DNA"/>
</dbReference>
<feature type="transmembrane region" description="Helical" evidence="1">
    <location>
        <begin position="149"/>
        <end position="166"/>
    </location>
</feature>
<evidence type="ECO:0000313" key="3">
    <source>
        <dbReference type="Proteomes" id="UP000245865"/>
    </source>
</evidence>
<keyword evidence="1" id="KW-0812">Transmembrane</keyword>
<dbReference type="AlphaFoldDB" id="A0A316J943"/>
<dbReference type="OrthoDB" id="7618855at2"/>
<dbReference type="RefSeq" id="WP_109706071.1">
    <property type="nucleotide sequence ID" value="NZ_QGDB01000003.1"/>
</dbReference>